<dbReference type="InterPro" id="IPR020556">
    <property type="entry name" value="Amidase_CS"/>
</dbReference>
<dbReference type="EMBL" id="JBBXJM010000007">
    <property type="protein sequence ID" value="KAL1404955.1"/>
    <property type="molecule type" value="Genomic_DNA"/>
</dbReference>
<organism evidence="6 7">
    <name type="scientific">Vanrija albida</name>
    <dbReference type="NCBI Taxonomy" id="181172"/>
    <lineage>
        <taxon>Eukaryota</taxon>
        <taxon>Fungi</taxon>
        <taxon>Dikarya</taxon>
        <taxon>Basidiomycota</taxon>
        <taxon>Agaricomycotina</taxon>
        <taxon>Tremellomycetes</taxon>
        <taxon>Trichosporonales</taxon>
        <taxon>Trichosporonaceae</taxon>
        <taxon>Vanrija</taxon>
    </lineage>
</organism>
<dbReference type="InterPro" id="IPR023631">
    <property type="entry name" value="Amidase_dom"/>
</dbReference>
<keyword evidence="7" id="KW-1185">Reference proteome</keyword>
<evidence type="ECO:0000256" key="2">
    <source>
        <dbReference type="ARBA" id="ARBA00009199"/>
    </source>
</evidence>
<dbReference type="PANTHER" id="PTHR46072:SF4">
    <property type="entry name" value="AMIDASE C550.07-RELATED"/>
    <property type="match status" value="1"/>
</dbReference>
<keyword evidence="4" id="KW-0378">Hydrolase</keyword>
<evidence type="ECO:0000313" key="6">
    <source>
        <dbReference type="EMBL" id="KAL1404955.1"/>
    </source>
</evidence>
<comment type="catalytic activity">
    <reaction evidence="1">
        <text>a monocarboxylic acid amide + H2O = a monocarboxylate + NH4(+)</text>
        <dbReference type="Rhea" id="RHEA:12020"/>
        <dbReference type="ChEBI" id="CHEBI:15377"/>
        <dbReference type="ChEBI" id="CHEBI:28938"/>
        <dbReference type="ChEBI" id="CHEBI:35757"/>
        <dbReference type="ChEBI" id="CHEBI:83628"/>
        <dbReference type="EC" id="3.5.1.4"/>
    </reaction>
</comment>
<dbReference type="PROSITE" id="PS00571">
    <property type="entry name" value="AMIDASES"/>
    <property type="match status" value="1"/>
</dbReference>
<feature type="domain" description="Amidase" evidence="5">
    <location>
        <begin position="81"/>
        <end position="521"/>
    </location>
</feature>
<dbReference type="Pfam" id="PF01425">
    <property type="entry name" value="Amidase"/>
    <property type="match status" value="1"/>
</dbReference>
<evidence type="ECO:0000313" key="7">
    <source>
        <dbReference type="Proteomes" id="UP001565368"/>
    </source>
</evidence>
<comment type="caution">
    <text evidence="6">The sequence shown here is derived from an EMBL/GenBank/DDBJ whole genome shotgun (WGS) entry which is preliminary data.</text>
</comment>
<dbReference type="Proteomes" id="UP001565368">
    <property type="component" value="Unassembled WGS sequence"/>
</dbReference>
<protein>
    <recommendedName>
        <fullName evidence="3">amidase</fullName>
        <ecNumber evidence="3">3.5.1.4</ecNumber>
    </recommendedName>
</protein>
<sequence>MSPVQVPLPYLEAEAAARAARDATIPAAYALPKSAYPLPKNVTGVLASSGILSPDELAIVNLDATTLTADIAARKVTATAATQAYVKAAAVAQQVTNCVVELFEDEALERAAWLDAELERTGKPVGPLHGVPVSIKDHIEVKGHDTPSGFIGLVGKMVAEKDAHLVKILRDAGAVFFSLMAIETDSYLGVTSSPWNTDTTCGGSSGGEGAILAFKASALGVGSDIGGSVRAPAASTGIYSFKPGVHRLPNVGLIIPIGPQGYDGIHGTQGPMARSMRDLELYMQVMAAAQPWLSEPSVDFKPWREVAAPKRLRIGVLEDDGVIRPVAPVRRAVALAIEKLKAAGHEVVPYKQFEYAEHWDIVSKLYFIDNGDSVRAQLARGNEPIKPLTEWALRNTGTEPLTSAEYFKLAGRRDTFRHKLAQYWRAQGIDVVLSPALPGPASTHGNGKYWGYTCYWNLVDYPAGVFPTGLHVDPALDTEGAYTPRNDDERHVYATYDAAKAVDAPIALQVIGYVGHEEETLAAMKAIAEVVQV</sequence>
<name>A0ABR3PR73_9TREE</name>
<evidence type="ECO:0000256" key="1">
    <source>
        <dbReference type="ARBA" id="ARBA00001311"/>
    </source>
</evidence>
<accession>A0ABR3PR73</accession>
<dbReference type="SUPFAM" id="SSF75304">
    <property type="entry name" value="Amidase signature (AS) enzymes"/>
    <property type="match status" value="1"/>
</dbReference>
<comment type="similarity">
    <text evidence="2">Belongs to the amidase family.</text>
</comment>
<evidence type="ECO:0000259" key="5">
    <source>
        <dbReference type="Pfam" id="PF01425"/>
    </source>
</evidence>
<reference evidence="6 7" key="1">
    <citation type="submission" date="2023-08" db="EMBL/GenBank/DDBJ databases">
        <title>Annotated Genome Sequence of Vanrija albida AlHP1.</title>
        <authorList>
            <person name="Herzog R."/>
        </authorList>
    </citation>
    <scope>NUCLEOTIDE SEQUENCE [LARGE SCALE GENOMIC DNA]</scope>
    <source>
        <strain evidence="6 7">AlHP1</strain>
    </source>
</reference>
<gene>
    <name evidence="6" type="ORF">Q8F55_008567</name>
</gene>
<dbReference type="RefSeq" id="XP_069204899.1">
    <property type="nucleotide sequence ID" value="XM_069356962.1"/>
</dbReference>
<dbReference type="EC" id="3.5.1.4" evidence="3"/>
<dbReference type="GeneID" id="95989610"/>
<evidence type="ECO:0000256" key="3">
    <source>
        <dbReference type="ARBA" id="ARBA00012922"/>
    </source>
</evidence>
<dbReference type="PANTHER" id="PTHR46072">
    <property type="entry name" value="AMIDASE-RELATED-RELATED"/>
    <property type="match status" value="1"/>
</dbReference>
<dbReference type="PIRSF" id="PIRSF001221">
    <property type="entry name" value="Amidase_fungi"/>
    <property type="match status" value="1"/>
</dbReference>
<proteinExistence type="inferred from homology"/>
<evidence type="ECO:0000256" key="4">
    <source>
        <dbReference type="ARBA" id="ARBA00022801"/>
    </source>
</evidence>
<dbReference type="InterPro" id="IPR036928">
    <property type="entry name" value="AS_sf"/>
</dbReference>
<dbReference type="Gene3D" id="3.90.1300.10">
    <property type="entry name" value="Amidase signature (AS) domain"/>
    <property type="match status" value="1"/>
</dbReference>